<evidence type="ECO:0000313" key="2">
    <source>
        <dbReference type="Proteomes" id="UP001281003"/>
    </source>
</evidence>
<accession>A0AAE0PDA1</accession>
<keyword evidence="2" id="KW-1185">Reference proteome</keyword>
<dbReference type="Proteomes" id="UP001281003">
    <property type="component" value="Unassembled WGS sequence"/>
</dbReference>
<dbReference type="EMBL" id="JAUTDP010000007">
    <property type="protein sequence ID" value="KAK3397876.1"/>
    <property type="molecule type" value="Genomic_DNA"/>
</dbReference>
<dbReference type="AlphaFoldDB" id="A0AAE0PDA1"/>
<comment type="caution">
    <text evidence="1">The sequence shown here is derived from an EMBL/GenBank/DDBJ whole genome shotgun (WGS) entry which is preliminary data.</text>
</comment>
<gene>
    <name evidence="1" type="ORF">B0T20DRAFT_234055</name>
</gene>
<name>A0AAE0PDA1_SORBR</name>
<reference evidence="1" key="2">
    <citation type="submission" date="2023-07" db="EMBL/GenBank/DDBJ databases">
        <authorList>
            <consortium name="Lawrence Berkeley National Laboratory"/>
            <person name="Haridas S."/>
            <person name="Hensen N."/>
            <person name="Bonometti L."/>
            <person name="Westerberg I."/>
            <person name="Brannstrom I.O."/>
            <person name="Guillou S."/>
            <person name="Cros-Aarteil S."/>
            <person name="Calhoun S."/>
            <person name="Kuo A."/>
            <person name="Mondo S."/>
            <person name="Pangilinan J."/>
            <person name="Riley R."/>
            <person name="LaButti K."/>
            <person name="Andreopoulos B."/>
            <person name="Lipzen A."/>
            <person name="Chen C."/>
            <person name="Yanf M."/>
            <person name="Daum C."/>
            <person name="Ng V."/>
            <person name="Clum A."/>
            <person name="Steindorff A."/>
            <person name="Ohm R."/>
            <person name="Martin F."/>
            <person name="Silar P."/>
            <person name="Natvig D."/>
            <person name="Lalanne C."/>
            <person name="Gautier V."/>
            <person name="Ament-velasquez S.L."/>
            <person name="Kruys A."/>
            <person name="Hutchinson M.I."/>
            <person name="Powell A.J."/>
            <person name="Barry K."/>
            <person name="Miller A.N."/>
            <person name="Grigoriev I.V."/>
            <person name="Debuchy R."/>
            <person name="Gladieux P."/>
            <person name="Thoren M.H."/>
            <person name="Johannesson H."/>
        </authorList>
    </citation>
    <scope>NUCLEOTIDE SEQUENCE</scope>
    <source>
        <strain evidence="1">FGSC 1904</strain>
    </source>
</reference>
<evidence type="ECO:0000313" key="1">
    <source>
        <dbReference type="EMBL" id="KAK3397876.1"/>
    </source>
</evidence>
<organism evidence="1 2">
    <name type="scientific">Sordaria brevicollis</name>
    <dbReference type="NCBI Taxonomy" id="83679"/>
    <lineage>
        <taxon>Eukaryota</taxon>
        <taxon>Fungi</taxon>
        <taxon>Dikarya</taxon>
        <taxon>Ascomycota</taxon>
        <taxon>Pezizomycotina</taxon>
        <taxon>Sordariomycetes</taxon>
        <taxon>Sordariomycetidae</taxon>
        <taxon>Sordariales</taxon>
        <taxon>Sordariaceae</taxon>
        <taxon>Sordaria</taxon>
    </lineage>
</organism>
<reference evidence="1" key="1">
    <citation type="journal article" date="2023" name="Mol. Phylogenet. Evol.">
        <title>Genome-scale phylogeny and comparative genomics of the fungal order Sordariales.</title>
        <authorList>
            <person name="Hensen N."/>
            <person name="Bonometti L."/>
            <person name="Westerberg I."/>
            <person name="Brannstrom I.O."/>
            <person name="Guillou S."/>
            <person name="Cros-Aarteil S."/>
            <person name="Calhoun S."/>
            <person name="Haridas S."/>
            <person name="Kuo A."/>
            <person name="Mondo S."/>
            <person name="Pangilinan J."/>
            <person name="Riley R."/>
            <person name="LaButti K."/>
            <person name="Andreopoulos B."/>
            <person name="Lipzen A."/>
            <person name="Chen C."/>
            <person name="Yan M."/>
            <person name="Daum C."/>
            <person name="Ng V."/>
            <person name="Clum A."/>
            <person name="Steindorff A."/>
            <person name="Ohm R.A."/>
            <person name="Martin F."/>
            <person name="Silar P."/>
            <person name="Natvig D.O."/>
            <person name="Lalanne C."/>
            <person name="Gautier V."/>
            <person name="Ament-Velasquez S.L."/>
            <person name="Kruys A."/>
            <person name="Hutchinson M.I."/>
            <person name="Powell A.J."/>
            <person name="Barry K."/>
            <person name="Miller A.N."/>
            <person name="Grigoriev I.V."/>
            <person name="Debuchy R."/>
            <person name="Gladieux P."/>
            <person name="Hiltunen Thoren M."/>
            <person name="Johannesson H."/>
        </authorList>
    </citation>
    <scope>NUCLEOTIDE SEQUENCE</scope>
    <source>
        <strain evidence="1">FGSC 1904</strain>
    </source>
</reference>
<protein>
    <submittedName>
        <fullName evidence="1">Uncharacterized protein</fullName>
    </submittedName>
</protein>
<sequence length="203" mass="23065">MKGIGTIHKNIRGVWVPLFRHRRFIRQVGRQDSQLSGRKKKYHRTNELTGSDIALAKQHQTKPDINRFATIVVDWDSPRPPQARPDTSISYRRAGQEKFRKLQASMNDNKFVFLNIKKGSIVYFRKRCKSSSRAAANQVFDLACELQKSKPPDPQICGHDSGLPARPLLLQTTPGRQCVLVRYDERRVSSGAVKGYAGFQGNC</sequence>
<proteinExistence type="predicted"/>